<organism evidence="9 10">
    <name type="scientific">Candidatus Caccosoma faecigallinarum</name>
    <dbReference type="NCBI Taxonomy" id="2840720"/>
    <lineage>
        <taxon>Bacteria</taxon>
        <taxon>Bacillati</taxon>
        <taxon>Bacillota</taxon>
        <taxon>Bacillota incertae sedis</taxon>
        <taxon>Candidatus Caccosoma</taxon>
    </lineage>
</organism>
<dbReference type="Gene3D" id="3.10.20.80">
    <property type="entry name" value="Translation initiation factor 3 (IF-3), N-terminal domain"/>
    <property type="match status" value="1"/>
</dbReference>
<evidence type="ECO:0000313" key="10">
    <source>
        <dbReference type="Proteomes" id="UP000886893"/>
    </source>
</evidence>
<evidence type="ECO:0000256" key="3">
    <source>
        <dbReference type="ARBA" id="ARBA00022917"/>
    </source>
</evidence>
<feature type="domain" description="Translation initiation factor 3 N-terminal" evidence="8">
    <location>
        <begin position="19"/>
        <end position="87"/>
    </location>
</feature>
<dbReference type="GO" id="GO:0043022">
    <property type="term" value="F:ribosome binding"/>
    <property type="evidence" value="ECO:0007669"/>
    <property type="project" value="TreeGrafter"/>
</dbReference>
<dbReference type="Pfam" id="PF05198">
    <property type="entry name" value="IF3_N"/>
    <property type="match status" value="1"/>
</dbReference>
<comment type="subunit">
    <text evidence="4 6">Monomer.</text>
</comment>
<dbReference type="GO" id="GO:0016020">
    <property type="term" value="C:membrane"/>
    <property type="evidence" value="ECO:0007669"/>
    <property type="project" value="TreeGrafter"/>
</dbReference>
<gene>
    <name evidence="4" type="primary">infC</name>
    <name evidence="9" type="ORF">IAD04_01025</name>
</gene>
<comment type="function">
    <text evidence="4 6">IF-3 binds to the 30S ribosomal subunit and shifts the equilibrium between 70S ribosomes and their 50S and 30S subunits in favor of the free subunits, thus enhancing the availability of 30S subunits on which protein synthesis initiation begins.</text>
</comment>
<dbReference type="Proteomes" id="UP000886893">
    <property type="component" value="Unassembled WGS sequence"/>
</dbReference>
<protein>
    <recommendedName>
        <fullName evidence="4 5">Translation initiation factor IF-3</fullName>
    </recommendedName>
</protein>
<keyword evidence="2 4" id="KW-0396">Initiation factor</keyword>
<sequence length="181" mass="20463">MNNANYNSKLPNKNSDYLVNESIRFPQVLVIAANGDPLGVKTRAEALNIAKQEELDLLCVAPNATPPVCKLVNFGKYRYEQEKKAKEIRKKQVIVEVKEIRLSPVIDKHDIETKVRHAIKFLKGGDKVKVSVRFRGRQLSHPEVGEDVIQRFIASCEEFCVIEKQPVLDGKFLIAVLAPKK</sequence>
<dbReference type="InterPro" id="IPR036788">
    <property type="entry name" value="T_IF-3_C_sf"/>
</dbReference>
<dbReference type="PROSITE" id="PS00938">
    <property type="entry name" value="IF3"/>
    <property type="match status" value="1"/>
</dbReference>
<dbReference type="SUPFAM" id="SSF54364">
    <property type="entry name" value="Translation initiation factor IF3, N-terminal domain"/>
    <property type="match status" value="1"/>
</dbReference>
<evidence type="ECO:0000256" key="1">
    <source>
        <dbReference type="ARBA" id="ARBA00005439"/>
    </source>
</evidence>
<dbReference type="GO" id="GO:0032790">
    <property type="term" value="P:ribosome disassembly"/>
    <property type="evidence" value="ECO:0007669"/>
    <property type="project" value="TreeGrafter"/>
</dbReference>
<comment type="caution">
    <text evidence="9">The sequence shown here is derived from an EMBL/GenBank/DDBJ whole genome shotgun (WGS) entry which is preliminary data.</text>
</comment>
<dbReference type="InterPro" id="IPR036787">
    <property type="entry name" value="T_IF-3_N_sf"/>
</dbReference>
<dbReference type="FunFam" id="3.30.110.10:FF:000001">
    <property type="entry name" value="Translation initiation factor IF-3"/>
    <property type="match status" value="1"/>
</dbReference>
<proteinExistence type="inferred from homology"/>
<evidence type="ECO:0000259" key="8">
    <source>
        <dbReference type="Pfam" id="PF05198"/>
    </source>
</evidence>
<dbReference type="PANTHER" id="PTHR10938">
    <property type="entry name" value="TRANSLATION INITIATION FACTOR IF-3"/>
    <property type="match status" value="1"/>
</dbReference>
<dbReference type="GO" id="GO:0003743">
    <property type="term" value="F:translation initiation factor activity"/>
    <property type="evidence" value="ECO:0007669"/>
    <property type="project" value="UniProtKB-UniRule"/>
</dbReference>
<dbReference type="InterPro" id="IPR019815">
    <property type="entry name" value="Translation_initiation_fac_3_C"/>
</dbReference>
<dbReference type="GO" id="GO:0005829">
    <property type="term" value="C:cytosol"/>
    <property type="evidence" value="ECO:0007669"/>
    <property type="project" value="TreeGrafter"/>
</dbReference>
<dbReference type="SUPFAM" id="SSF55200">
    <property type="entry name" value="Translation initiation factor IF3, C-terminal domain"/>
    <property type="match status" value="1"/>
</dbReference>
<name>A0A9D1K982_9FIRM</name>
<evidence type="ECO:0000313" key="9">
    <source>
        <dbReference type="EMBL" id="HIT16947.1"/>
    </source>
</evidence>
<reference evidence="9" key="2">
    <citation type="journal article" date="2021" name="PeerJ">
        <title>Extensive microbial diversity within the chicken gut microbiome revealed by metagenomics and culture.</title>
        <authorList>
            <person name="Gilroy R."/>
            <person name="Ravi A."/>
            <person name="Getino M."/>
            <person name="Pursley I."/>
            <person name="Horton D.L."/>
            <person name="Alikhan N.F."/>
            <person name="Baker D."/>
            <person name="Gharbi K."/>
            <person name="Hall N."/>
            <person name="Watson M."/>
            <person name="Adriaenssens E.M."/>
            <person name="Foster-Nyarko E."/>
            <person name="Jarju S."/>
            <person name="Secka A."/>
            <person name="Antonio M."/>
            <person name="Oren A."/>
            <person name="Chaudhuri R.R."/>
            <person name="La Ragione R."/>
            <person name="Hildebrand F."/>
            <person name="Pallen M.J."/>
        </authorList>
    </citation>
    <scope>NUCLEOTIDE SEQUENCE</scope>
    <source>
        <strain evidence="9">14508</strain>
    </source>
</reference>
<dbReference type="HAMAP" id="MF_00080">
    <property type="entry name" value="IF_3"/>
    <property type="match status" value="1"/>
</dbReference>
<dbReference type="PANTHER" id="PTHR10938:SF0">
    <property type="entry name" value="TRANSLATION INITIATION FACTOR IF-3, MITOCHONDRIAL"/>
    <property type="match status" value="1"/>
</dbReference>
<evidence type="ECO:0000256" key="4">
    <source>
        <dbReference type="HAMAP-Rule" id="MF_00080"/>
    </source>
</evidence>
<dbReference type="EMBL" id="DVKI01000033">
    <property type="protein sequence ID" value="HIT16947.1"/>
    <property type="molecule type" value="Genomic_DNA"/>
</dbReference>
<keyword evidence="4" id="KW-0963">Cytoplasm</keyword>
<dbReference type="InterPro" id="IPR001288">
    <property type="entry name" value="Translation_initiation_fac_3"/>
</dbReference>
<dbReference type="InterPro" id="IPR019813">
    <property type="entry name" value="Translation_initiation_fac3_CS"/>
</dbReference>
<dbReference type="Pfam" id="PF00707">
    <property type="entry name" value="IF3_C"/>
    <property type="match status" value="1"/>
</dbReference>
<comment type="similarity">
    <text evidence="1 4 6">Belongs to the IF-3 family.</text>
</comment>
<feature type="domain" description="Translation initiation factor 3 C-terminal" evidence="7">
    <location>
        <begin position="95"/>
        <end position="180"/>
    </location>
</feature>
<evidence type="ECO:0000256" key="2">
    <source>
        <dbReference type="ARBA" id="ARBA00022540"/>
    </source>
</evidence>
<dbReference type="InterPro" id="IPR019814">
    <property type="entry name" value="Translation_initiation_fac_3_N"/>
</dbReference>
<dbReference type="NCBIfam" id="TIGR00168">
    <property type="entry name" value="infC"/>
    <property type="match status" value="1"/>
</dbReference>
<dbReference type="Gene3D" id="3.30.110.10">
    <property type="entry name" value="Translation initiation factor 3 (IF-3), C-terminal domain"/>
    <property type="match status" value="1"/>
</dbReference>
<dbReference type="AlphaFoldDB" id="A0A9D1K982"/>
<evidence type="ECO:0000256" key="5">
    <source>
        <dbReference type="NCBIfam" id="TIGR00168"/>
    </source>
</evidence>
<evidence type="ECO:0000259" key="7">
    <source>
        <dbReference type="Pfam" id="PF00707"/>
    </source>
</evidence>
<comment type="subcellular location">
    <subcellularLocation>
        <location evidence="4 6">Cytoplasm</location>
    </subcellularLocation>
</comment>
<accession>A0A9D1K982</accession>
<keyword evidence="3 4" id="KW-0648">Protein biosynthesis</keyword>
<reference evidence="9" key="1">
    <citation type="submission" date="2020-10" db="EMBL/GenBank/DDBJ databases">
        <authorList>
            <person name="Gilroy R."/>
        </authorList>
    </citation>
    <scope>NUCLEOTIDE SEQUENCE</scope>
    <source>
        <strain evidence="9">14508</strain>
    </source>
</reference>
<evidence type="ECO:0000256" key="6">
    <source>
        <dbReference type="RuleBase" id="RU000646"/>
    </source>
</evidence>